<dbReference type="PANTHER" id="PTHR30273">
    <property type="entry name" value="PERIPLASMIC SIGNAL SENSOR AND SIGMA FACTOR ACTIVATOR FECR-RELATED"/>
    <property type="match status" value="1"/>
</dbReference>
<sequence length="274" mass="31213">MEKKNQIEPFTDQESEEMWATIVSRIRIQEQHKRKSKVRILTTCLSTAAILIIAGIITYRNYVMPQTYYANSTEKIIFLKDSSQVTLLPGAKLTVERNFPSETRDVYLYGNAIFRVSKSKKHPFIVHSSNYETKVLGTVFKITQKGQDFNVDLFEGKVKINKIGKPKDYFILNPKETFANMGSEKVGTVVSTSKMIASKVTLATIAFNDVSLKDIAAILERTYGIKLIIPKDHEYSRITAVKEKASAEDFIKQIAIQLNLNTKKIDDRTFQLED</sequence>
<proteinExistence type="predicted"/>
<dbReference type="GO" id="GO:0016989">
    <property type="term" value="F:sigma factor antagonist activity"/>
    <property type="evidence" value="ECO:0007669"/>
    <property type="project" value="TreeGrafter"/>
</dbReference>
<dbReference type="InterPro" id="IPR006860">
    <property type="entry name" value="FecR"/>
</dbReference>
<dbReference type="PANTHER" id="PTHR30273:SF2">
    <property type="entry name" value="PROTEIN FECR"/>
    <property type="match status" value="1"/>
</dbReference>
<keyword evidence="1" id="KW-0812">Transmembrane</keyword>
<feature type="transmembrane region" description="Helical" evidence="1">
    <location>
        <begin position="40"/>
        <end position="59"/>
    </location>
</feature>
<evidence type="ECO:0000259" key="2">
    <source>
        <dbReference type="Pfam" id="PF04773"/>
    </source>
</evidence>
<gene>
    <name evidence="4" type="ORF">BBI01_01155</name>
</gene>
<dbReference type="AlphaFoldDB" id="A0A1B8ZZR5"/>
<protein>
    <submittedName>
        <fullName evidence="4">Uncharacterized protein</fullName>
    </submittedName>
</protein>
<feature type="domain" description="FecR protein" evidence="2">
    <location>
        <begin position="77"/>
        <end position="159"/>
    </location>
</feature>
<dbReference type="Gene3D" id="2.60.120.1440">
    <property type="match status" value="1"/>
</dbReference>
<dbReference type="EMBL" id="MAYH01000001">
    <property type="protein sequence ID" value="OCA77099.1"/>
    <property type="molecule type" value="Genomic_DNA"/>
</dbReference>
<evidence type="ECO:0000313" key="4">
    <source>
        <dbReference type="EMBL" id="OCA77099.1"/>
    </source>
</evidence>
<comment type="caution">
    <text evidence="4">The sequence shown here is derived from an EMBL/GenBank/DDBJ whole genome shotgun (WGS) entry which is preliminary data.</text>
</comment>
<dbReference type="Pfam" id="PF04773">
    <property type="entry name" value="FecR"/>
    <property type="match status" value="1"/>
</dbReference>
<accession>A0A1B8ZZR5</accession>
<keyword evidence="5" id="KW-1185">Reference proteome</keyword>
<dbReference type="Pfam" id="PF16344">
    <property type="entry name" value="FecR_C"/>
    <property type="match status" value="1"/>
</dbReference>
<dbReference type="RefSeq" id="WP_065392853.1">
    <property type="nucleotide sequence ID" value="NZ_MAYH01000001.1"/>
</dbReference>
<keyword evidence="1" id="KW-0472">Membrane</keyword>
<dbReference type="InterPro" id="IPR032508">
    <property type="entry name" value="FecR_C"/>
</dbReference>
<evidence type="ECO:0000313" key="5">
    <source>
        <dbReference type="Proteomes" id="UP000092651"/>
    </source>
</evidence>
<dbReference type="OrthoDB" id="651134at2"/>
<feature type="domain" description="Protein FecR C-terminal" evidence="3">
    <location>
        <begin position="205"/>
        <end position="269"/>
    </location>
</feature>
<dbReference type="Gene3D" id="3.55.50.30">
    <property type="match status" value="1"/>
</dbReference>
<reference evidence="4 5" key="1">
    <citation type="submission" date="2016-07" db="EMBL/GenBank/DDBJ databases">
        <authorList>
            <person name="Jeong J.-J."/>
            <person name="Kim D.W."/>
            <person name="Sang M.K."/>
            <person name="Choi I.-G."/>
            <person name="Kim K.D."/>
        </authorList>
    </citation>
    <scope>NUCLEOTIDE SEQUENCE [LARGE SCALE GENOMIC DNA]</scope>
    <source>
        <strain evidence="4 5">UTM-3</strain>
    </source>
</reference>
<dbReference type="Proteomes" id="UP000092651">
    <property type="component" value="Unassembled WGS sequence"/>
</dbReference>
<dbReference type="InterPro" id="IPR012373">
    <property type="entry name" value="Ferrdict_sens_TM"/>
</dbReference>
<keyword evidence="1" id="KW-1133">Transmembrane helix</keyword>
<evidence type="ECO:0000259" key="3">
    <source>
        <dbReference type="Pfam" id="PF16344"/>
    </source>
</evidence>
<name>A0A1B8ZZR5_9FLAO</name>
<organism evidence="4 5">
    <name type="scientific">Chryseobacterium artocarpi</name>
    <dbReference type="NCBI Taxonomy" id="1414727"/>
    <lineage>
        <taxon>Bacteria</taxon>
        <taxon>Pseudomonadati</taxon>
        <taxon>Bacteroidota</taxon>
        <taxon>Flavobacteriia</taxon>
        <taxon>Flavobacteriales</taxon>
        <taxon>Weeksellaceae</taxon>
        <taxon>Chryseobacterium group</taxon>
        <taxon>Chryseobacterium</taxon>
    </lineage>
</organism>
<evidence type="ECO:0000256" key="1">
    <source>
        <dbReference type="SAM" id="Phobius"/>
    </source>
</evidence>